<dbReference type="SUPFAM" id="SSF52047">
    <property type="entry name" value="RNI-like"/>
    <property type="match status" value="1"/>
</dbReference>
<dbReference type="EMBL" id="JASPKZ010003868">
    <property type="protein sequence ID" value="KAJ9591430.1"/>
    <property type="molecule type" value="Genomic_DNA"/>
</dbReference>
<sequence length="501" mass="56244">KNVYLLLDILRILLDQAIKKLDHSGGDDDDAVWLRADQCSALLSTIEQCEATGLQDLTVKVKLHPRRAGDLKTVSAANIAFHRLLRNGLAKNLRSLVLHSVCDNEILRLLGNLCPLLRHLDATSSWLVDDNGLRALCFKDPESNIMPPDGFCGDITEWLTTIQPSELNPCCHSLHEVRIQDTNTSEIGVAMLLLFMPNLKSLGGFIYYRNVGDAIVNLSQYKKGKLNLNLTDLWDTCLSPEKAIVLAKAAPVLTSLYTRGSWLQSVQEFSNLTSLTVDFDFVDLATALEEYLMVHGAKLRKLVLVDQNHSIDVAVLAENCPCLEELGAKLEGGWIKEEGEILPKLATCRIRMNTTDPLHALLVHAHHLEEVEVELEEGIYGEAILNDSFITQCLAENPRLEHLRMLALRSKCYLTALSVQLLISACPLLRIIGDFHFWLGISERDVKDLVQDIVDRNLDLMINYRGTLLPYLRARCHEVDASTCYCSRRKFLSVNLRLNCK</sequence>
<proteinExistence type="predicted"/>
<dbReference type="Gene3D" id="3.80.10.10">
    <property type="entry name" value="Ribonuclease Inhibitor"/>
    <property type="match status" value="1"/>
</dbReference>
<dbReference type="InterPro" id="IPR032675">
    <property type="entry name" value="LRR_dom_sf"/>
</dbReference>
<protein>
    <submittedName>
        <fullName evidence="1">Uncharacterized protein</fullName>
    </submittedName>
</protein>
<evidence type="ECO:0000313" key="1">
    <source>
        <dbReference type="EMBL" id="KAJ9591430.1"/>
    </source>
</evidence>
<dbReference type="Proteomes" id="UP001233999">
    <property type="component" value="Unassembled WGS sequence"/>
</dbReference>
<reference evidence="1" key="2">
    <citation type="submission" date="2023-05" db="EMBL/GenBank/DDBJ databases">
        <authorList>
            <person name="Fouks B."/>
        </authorList>
    </citation>
    <scope>NUCLEOTIDE SEQUENCE</scope>
    <source>
        <strain evidence="1">Stay&amp;Tobe</strain>
        <tissue evidence="1">Testes</tissue>
    </source>
</reference>
<comment type="caution">
    <text evidence="1">The sequence shown here is derived from an EMBL/GenBank/DDBJ whole genome shotgun (WGS) entry which is preliminary data.</text>
</comment>
<accession>A0AAD8EI36</accession>
<gene>
    <name evidence="1" type="ORF">L9F63_002036</name>
</gene>
<organism evidence="1 2">
    <name type="scientific">Diploptera punctata</name>
    <name type="common">Pacific beetle cockroach</name>
    <dbReference type="NCBI Taxonomy" id="6984"/>
    <lineage>
        <taxon>Eukaryota</taxon>
        <taxon>Metazoa</taxon>
        <taxon>Ecdysozoa</taxon>
        <taxon>Arthropoda</taxon>
        <taxon>Hexapoda</taxon>
        <taxon>Insecta</taxon>
        <taxon>Pterygota</taxon>
        <taxon>Neoptera</taxon>
        <taxon>Polyneoptera</taxon>
        <taxon>Dictyoptera</taxon>
        <taxon>Blattodea</taxon>
        <taxon>Blaberoidea</taxon>
        <taxon>Blaberidae</taxon>
        <taxon>Diplopterinae</taxon>
        <taxon>Diploptera</taxon>
    </lineage>
</organism>
<dbReference type="AlphaFoldDB" id="A0AAD8EI36"/>
<reference evidence="1" key="1">
    <citation type="journal article" date="2023" name="IScience">
        <title>Live-bearing cockroach genome reveals convergent evolutionary mechanisms linked to viviparity in insects and beyond.</title>
        <authorList>
            <person name="Fouks B."/>
            <person name="Harrison M.C."/>
            <person name="Mikhailova A.A."/>
            <person name="Marchal E."/>
            <person name="English S."/>
            <person name="Carruthers M."/>
            <person name="Jennings E.C."/>
            <person name="Chiamaka E.L."/>
            <person name="Frigard R.A."/>
            <person name="Pippel M."/>
            <person name="Attardo G.M."/>
            <person name="Benoit J.B."/>
            <person name="Bornberg-Bauer E."/>
            <person name="Tobe S.S."/>
        </authorList>
    </citation>
    <scope>NUCLEOTIDE SEQUENCE</scope>
    <source>
        <strain evidence="1">Stay&amp;Tobe</strain>
    </source>
</reference>
<evidence type="ECO:0000313" key="2">
    <source>
        <dbReference type="Proteomes" id="UP001233999"/>
    </source>
</evidence>
<keyword evidence="2" id="KW-1185">Reference proteome</keyword>
<name>A0AAD8EI36_DIPPU</name>
<feature type="non-terminal residue" evidence="1">
    <location>
        <position position="1"/>
    </location>
</feature>